<sequence>MTNTIALVLGLMIAGGIAYDAVAFDGAHLLFLARKGYVLIDWVAFWR</sequence>
<evidence type="ECO:0000313" key="1">
    <source>
        <dbReference type="EMBL" id="ETX28362.1"/>
    </source>
</evidence>
<comment type="caution">
    <text evidence="1">The sequence shown here is derived from an EMBL/GenBank/DDBJ whole genome shotgun (WGS) entry which is preliminary data.</text>
</comment>
<keyword evidence="2" id="KW-1185">Reference proteome</keyword>
<organism evidence="1 2">
    <name type="scientific">Roseivivax isoporae LMG 25204</name>
    <dbReference type="NCBI Taxonomy" id="1449351"/>
    <lineage>
        <taxon>Bacteria</taxon>
        <taxon>Pseudomonadati</taxon>
        <taxon>Pseudomonadota</taxon>
        <taxon>Alphaproteobacteria</taxon>
        <taxon>Rhodobacterales</taxon>
        <taxon>Roseobacteraceae</taxon>
        <taxon>Roseivivax</taxon>
    </lineage>
</organism>
<dbReference type="AlphaFoldDB" id="X7F608"/>
<dbReference type="RefSeq" id="WP_043772182.1">
    <property type="nucleotide sequence ID" value="NZ_JAME01000020.1"/>
</dbReference>
<dbReference type="OrthoDB" id="7745647at2"/>
<gene>
    <name evidence="1" type="ORF">RISW2_08685</name>
</gene>
<evidence type="ECO:0000313" key="2">
    <source>
        <dbReference type="Proteomes" id="UP000023430"/>
    </source>
</evidence>
<name>X7F608_9RHOB</name>
<reference evidence="1 2" key="1">
    <citation type="submission" date="2014-01" db="EMBL/GenBank/DDBJ databases">
        <title>Roseivivax isoporae LMG 25204 Genome Sequencing.</title>
        <authorList>
            <person name="Lai Q."/>
            <person name="Li G."/>
            <person name="Shao Z."/>
        </authorList>
    </citation>
    <scope>NUCLEOTIDE SEQUENCE [LARGE SCALE GENOMIC DNA]</scope>
    <source>
        <strain evidence="1 2">LMG 25204</strain>
    </source>
</reference>
<protein>
    <submittedName>
        <fullName evidence="1">Glyceraldehyde-3-phosphate dehydrogenase</fullName>
    </submittedName>
</protein>
<dbReference type="Proteomes" id="UP000023430">
    <property type="component" value="Unassembled WGS sequence"/>
</dbReference>
<accession>X7F608</accession>
<dbReference type="STRING" id="1449351.RISW2_08685"/>
<dbReference type="EMBL" id="JAME01000020">
    <property type="protein sequence ID" value="ETX28362.1"/>
    <property type="molecule type" value="Genomic_DNA"/>
</dbReference>
<proteinExistence type="predicted"/>